<gene>
    <name evidence="3" type="ORF">FOY91_02220</name>
</gene>
<dbReference type="GO" id="GO:0044594">
    <property type="term" value="F:17-beta-hydroxysteroid dehydrogenase (NAD+) activity"/>
    <property type="evidence" value="ECO:0007669"/>
    <property type="project" value="TreeGrafter"/>
</dbReference>
<dbReference type="InterPro" id="IPR029069">
    <property type="entry name" value="HotDog_dom_sf"/>
</dbReference>
<dbReference type="GO" id="GO:0003857">
    <property type="term" value="F:(3S)-3-hydroxyacyl-CoA dehydrogenase (NAD+) activity"/>
    <property type="evidence" value="ECO:0007669"/>
    <property type="project" value="TreeGrafter"/>
</dbReference>
<feature type="domain" description="MaoC-like" evidence="1">
    <location>
        <begin position="161"/>
        <end position="272"/>
    </location>
</feature>
<dbReference type="GO" id="GO:0006635">
    <property type="term" value="P:fatty acid beta-oxidation"/>
    <property type="evidence" value="ECO:0007669"/>
    <property type="project" value="TreeGrafter"/>
</dbReference>
<comment type="caution">
    <text evidence="3">The sequence shown here is derived from an EMBL/GenBank/DDBJ whole genome shotgun (WGS) entry which is preliminary data.</text>
</comment>
<dbReference type="InterPro" id="IPR054357">
    <property type="entry name" value="MFE-2_N"/>
</dbReference>
<accession>A0A558RCT9</accession>
<evidence type="ECO:0000259" key="2">
    <source>
        <dbReference type="Pfam" id="PF22622"/>
    </source>
</evidence>
<dbReference type="Gene3D" id="3.10.129.10">
    <property type="entry name" value="Hotdog Thioesterase"/>
    <property type="match status" value="1"/>
</dbReference>
<dbReference type="SUPFAM" id="SSF54637">
    <property type="entry name" value="Thioesterase/thiol ester dehydrase-isomerase"/>
    <property type="match status" value="2"/>
</dbReference>
<dbReference type="AlphaFoldDB" id="A0A558RCT9"/>
<evidence type="ECO:0000313" key="3">
    <source>
        <dbReference type="EMBL" id="TVV77186.1"/>
    </source>
</evidence>
<dbReference type="PANTHER" id="PTHR13078">
    <property type="entry name" value="PEROXISOMAL MULTIFUNCTIONAL ENZYME TYPE 2-RELATED"/>
    <property type="match status" value="1"/>
</dbReference>
<dbReference type="Proteomes" id="UP000318681">
    <property type="component" value="Unassembled WGS sequence"/>
</dbReference>
<dbReference type="Pfam" id="PF22622">
    <property type="entry name" value="MFE-2_hydrat-2_N"/>
    <property type="match status" value="1"/>
</dbReference>
<dbReference type="InterPro" id="IPR002539">
    <property type="entry name" value="MaoC-like_dom"/>
</dbReference>
<dbReference type="EMBL" id="VNIM01000004">
    <property type="protein sequence ID" value="TVV77186.1"/>
    <property type="molecule type" value="Genomic_DNA"/>
</dbReference>
<dbReference type="Pfam" id="PF01575">
    <property type="entry name" value="MaoC_dehydratas"/>
    <property type="match status" value="1"/>
</dbReference>
<feature type="domain" description="Peroxisomal multifunctional enzyme type 2-like N-terminal" evidence="2">
    <location>
        <begin position="18"/>
        <end position="135"/>
    </location>
</feature>
<keyword evidence="4" id="KW-1185">Reference proteome</keyword>
<sequence length="285" mass="30531">MLDVGRLRAYAVPSHRDSYDPRDVILYALGTGAGLSDTVEETGLLFERRLKALPTMALVLGTPGFWAMDPKTGLDWRCILHGEQTLRLARPLASDDELAGTTEVGDIADKGLGKPALVRVRRTLRSLGGTIVAEMDETWVLRDAGGFGGKRGLPGPAPAALPERAPDAALDLPTARNQAALYRLSGDRNPLHIDPETARAAGFDRPILHGLATLGLAARAIVHLCCDGDPDRLSAVATRFTAPVLPGQTIRTEIWREDGGIQFRSRVADVTVMTGEATIDSFAPL</sequence>
<dbReference type="CDD" id="cd03448">
    <property type="entry name" value="HDE_HSD"/>
    <property type="match status" value="1"/>
</dbReference>
<proteinExistence type="predicted"/>
<dbReference type="OrthoDB" id="5522043at2"/>
<reference evidence="3 4" key="1">
    <citation type="submission" date="2019-07" db="EMBL/GenBank/DDBJ databases">
        <title>Sphingomonas solaris sp. nov., isolated from a solar panel from Boston, Massachusetts.</title>
        <authorList>
            <person name="Tanner K."/>
            <person name="Pascual J."/>
            <person name="Mancuso C."/>
            <person name="Pereto J."/>
            <person name="Khalil A."/>
            <person name="Vilanova C."/>
        </authorList>
    </citation>
    <scope>NUCLEOTIDE SEQUENCE [LARGE SCALE GENOMIC DNA]</scope>
    <source>
        <strain evidence="3 4">R4DWN</strain>
    </source>
</reference>
<organism evidence="3 4">
    <name type="scientific">Alterirhizorhabdus solaris</name>
    <dbReference type="NCBI Taxonomy" id="2529389"/>
    <lineage>
        <taxon>Bacteria</taxon>
        <taxon>Pseudomonadati</taxon>
        <taxon>Pseudomonadota</taxon>
        <taxon>Alphaproteobacteria</taxon>
        <taxon>Sphingomonadales</taxon>
        <taxon>Rhizorhabdaceae</taxon>
        <taxon>Alterirhizorhabdus</taxon>
    </lineage>
</organism>
<evidence type="ECO:0000313" key="4">
    <source>
        <dbReference type="Proteomes" id="UP000318681"/>
    </source>
</evidence>
<name>A0A558RCT9_9SPHN</name>
<dbReference type="RefSeq" id="WP_145147736.1">
    <property type="nucleotide sequence ID" value="NZ_VNIM01000004.1"/>
</dbReference>
<dbReference type="PANTHER" id="PTHR13078:SF56">
    <property type="entry name" value="PEROXISOMAL MULTIFUNCTIONAL ENZYME TYPE 2"/>
    <property type="match status" value="1"/>
</dbReference>
<protein>
    <submittedName>
        <fullName evidence="3">Dehydratase</fullName>
    </submittedName>
</protein>
<dbReference type="GO" id="GO:0004300">
    <property type="term" value="F:enoyl-CoA hydratase activity"/>
    <property type="evidence" value="ECO:0007669"/>
    <property type="project" value="TreeGrafter"/>
</dbReference>
<evidence type="ECO:0000259" key="1">
    <source>
        <dbReference type="Pfam" id="PF01575"/>
    </source>
</evidence>